<accession>A0A8K1GBP9</accession>
<organism evidence="7 8">
    <name type="scientific">Zosterops borbonicus</name>
    <dbReference type="NCBI Taxonomy" id="364589"/>
    <lineage>
        <taxon>Eukaryota</taxon>
        <taxon>Metazoa</taxon>
        <taxon>Chordata</taxon>
        <taxon>Craniata</taxon>
        <taxon>Vertebrata</taxon>
        <taxon>Euteleostomi</taxon>
        <taxon>Archelosauria</taxon>
        <taxon>Archosauria</taxon>
        <taxon>Dinosauria</taxon>
        <taxon>Saurischia</taxon>
        <taxon>Theropoda</taxon>
        <taxon>Coelurosauria</taxon>
        <taxon>Aves</taxon>
        <taxon>Neognathae</taxon>
        <taxon>Neoaves</taxon>
        <taxon>Telluraves</taxon>
        <taxon>Australaves</taxon>
        <taxon>Passeriformes</taxon>
        <taxon>Sylvioidea</taxon>
        <taxon>Zosteropidae</taxon>
        <taxon>Zosterops</taxon>
    </lineage>
</organism>
<comment type="similarity">
    <text evidence="4">Belongs to the intermediate filament family.</text>
</comment>
<dbReference type="PRINTS" id="PR01248">
    <property type="entry name" value="TYPE1KERATIN"/>
</dbReference>
<dbReference type="SMART" id="SM01391">
    <property type="entry name" value="Filament"/>
    <property type="match status" value="1"/>
</dbReference>
<evidence type="ECO:0000256" key="4">
    <source>
        <dbReference type="RuleBase" id="RU000685"/>
    </source>
</evidence>
<evidence type="ECO:0000313" key="8">
    <source>
        <dbReference type="Proteomes" id="UP000796761"/>
    </source>
</evidence>
<evidence type="ECO:0000256" key="5">
    <source>
        <dbReference type="SAM" id="Coils"/>
    </source>
</evidence>
<dbReference type="GO" id="GO:0045109">
    <property type="term" value="P:intermediate filament organization"/>
    <property type="evidence" value="ECO:0007669"/>
    <property type="project" value="TreeGrafter"/>
</dbReference>
<dbReference type="SUPFAM" id="SSF46579">
    <property type="entry name" value="Prefoldin"/>
    <property type="match status" value="1"/>
</dbReference>
<name>A0A8K1GBP9_9PASS</name>
<evidence type="ECO:0000256" key="2">
    <source>
        <dbReference type="ARBA" id="ARBA00022754"/>
    </source>
</evidence>
<dbReference type="Gene3D" id="1.20.5.500">
    <property type="entry name" value="Single helix bin"/>
    <property type="match status" value="1"/>
</dbReference>
<evidence type="ECO:0000256" key="1">
    <source>
        <dbReference type="ARBA" id="ARBA00022744"/>
    </source>
</evidence>
<dbReference type="SUPFAM" id="SSF64593">
    <property type="entry name" value="Intermediate filament protein, coiled coil region"/>
    <property type="match status" value="2"/>
</dbReference>
<sequence length="531" mass="57222">MSCSIKQTTGSLRGRTSGGSCVIGGGGGGGARISSVSSGRYTTCGIGGSRGFSGRSYCGGVNYGGGLSTGSLVGGNYGGGLGAAVLGGCPGMGFSGGSARFGGGMGGGMGMGIGGGGFAGDGILLSGDEKVTMQNLNDRLASYLDKVRCLEQENADLECRIREWYAKQGPFCEPRDYSCYYKEIEDLQNQIVCATIDNNKIILNIDNSRMTADDFRVKYETELALRQSVEADINGLRQVLDQLTLCRSDLEAQLESLREELCCLKKNHEEEMCCLRKQSTGDVSVEVNACPGPDLRKILEEMRCQYETLIERNRKEVEDWYECKIEEVNREVITSGQEVETCNNQVTELRRQLQALEIDLQAQLSQRDNLESSLAETECRYNNHLAELQSQITCVEQQLGDLRAEMECQNQEYKILLDVKCRLEQEIHTYRCLLEGGQQDLIQQGGIGQSSGLGGGRSSGIGGGGIIRTSHTYTSSAQIPSCAAAEIQVTESFTGHPLIPKSFNLNIKSGGKIIFALNTPCLGNCTGQGGN</sequence>
<feature type="coiled-coil region" evidence="5">
    <location>
        <begin position="299"/>
        <end position="412"/>
    </location>
</feature>
<keyword evidence="3 5" id="KW-0175">Coiled coil</keyword>
<dbReference type="FunFam" id="1.20.5.170:FF:000002">
    <property type="entry name" value="Type I keratin KA11"/>
    <property type="match status" value="1"/>
</dbReference>
<feature type="coiled-coil region" evidence="5">
    <location>
        <begin position="240"/>
        <end position="267"/>
    </location>
</feature>
<dbReference type="Proteomes" id="UP000796761">
    <property type="component" value="Unassembled WGS sequence"/>
</dbReference>
<dbReference type="GO" id="GO:0030855">
    <property type="term" value="P:epithelial cell differentiation"/>
    <property type="evidence" value="ECO:0007669"/>
    <property type="project" value="TreeGrafter"/>
</dbReference>
<keyword evidence="8" id="KW-1185">Reference proteome</keyword>
<dbReference type="PROSITE" id="PS51842">
    <property type="entry name" value="IF_ROD_2"/>
    <property type="match status" value="1"/>
</dbReference>
<dbReference type="OrthoDB" id="2441647at2759"/>
<dbReference type="Pfam" id="PF00038">
    <property type="entry name" value="Filament"/>
    <property type="match status" value="1"/>
</dbReference>
<dbReference type="PANTHER" id="PTHR23239">
    <property type="entry name" value="INTERMEDIATE FILAMENT"/>
    <property type="match status" value="1"/>
</dbReference>
<dbReference type="GO" id="GO:0005198">
    <property type="term" value="F:structural molecule activity"/>
    <property type="evidence" value="ECO:0007669"/>
    <property type="project" value="InterPro"/>
</dbReference>
<evidence type="ECO:0000256" key="3">
    <source>
        <dbReference type="ARBA" id="ARBA00023054"/>
    </source>
</evidence>
<dbReference type="InterPro" id="IPR018039">
    <property type="entry name" value="IF_conserved"/>
</dbReference>
<dbReference type="InterPro" id="IPR002957">
    <property type="entry name" value="Keratin_I"/>
</dbReference>
<feature type="coiled-coil region" evidence="5">
    <location>
        <begin position="133"/>
        <end position="167"/>
    </location>
</feature>
<protein>
    <recommendedName>
        <fullName evidence="6">IF rod domain-containing protein</fullName>
    </recommendedName>
</protein>
<keyword evidence="1" id="KW-0416">Keratin</keyword>
<dbReference type="FunFam" id="1.20.5.1160:FF:000002">
    <property type="entry name" value="Type I keratin 10"/>
    <property type="match status" value="1"/>
</dbReference>
<dbReference type="Gene3D" id="1.20.5.1160">
    <property type="entry name" value="Vasodilator-stimulated phosphoprotein"/>
    <property type="match status" value="1"/>
</dbReference>
<dbReference type="PANTHER" id="PTHR23239:SF372">
    <property type="entry name" value="IF ROD DOMAIN-CONTAINING PROTEIN"/>
    <property type="match status" value="1"/>
</dbReference>
<evidence type="ECO:0000259" key="6">
    <source>
        <dbReference type="PROSITE" id="PS51842"/>
    </source>
</evidence>
<reference evidence="7" key="1">
    <citation type="submission" date="2019-04" db="EMBL/GenBank/DDBJ databases">
        <title>Genome assembly of Zosterops borbonicus 15179.</title>
        <authorList>
            <person name="Leroy T."/>
            <person name="Anselmetti Y."/>
            <person name="Tilak M.-K."/>
            <person name="Nabholz B."/>
        </authorList>
    </citation>
    <scope>NUCLEOTIDE SEQUENCE</scope>
    <source>
        <strain evidence="7">HGM_15179</strain>
        <tissue evidence="7">Muscle</tissue>
    </source>
</reference>
<dbReference type="PROSITE" id="PS00226">
    <property type="entry name" value="IF_ROD_1"/>
    <property type="match status" value="1"/>
</dbReference>
<dbReference type="AlphaFoldDB" id="A0A8K1GBP9"/>
<comment type="caution">
    <text evidence="7">The sequence shown here is derived from an EMBL/GenBank/DDBJ whole genome shotgun (WGS) entry which is preliminary data.</text>
</comment>
<dbReference type="GO" id="GO:0005882">
    <property type="term" value="C:intermediate filament"/>
    <property type="evidence" value="ECO:0007669"/>
    <property type="project" value="UniProtKB-KW"/>
</dbReference>
<evidence type="ECO:0000313" key="7">
    <source>
        <dbReference type="EMBL" id="TRZ15696.1"/>
    </source>
</evidence>
<dbReference type="InterPro" id="IPR039008">
    <property type="entry name" value="IF_rod_dom"/>
</dbReference>
<dbReference type="Gene3D" id="1.20.5.170">
    <property type="match status" value="1"/>
</dbReference>
<dbReference type="EMBL" id="SWJQ01000357">
    <property type="protein sequence ID" value="TRZ15696.1"/>
    <property type="molecule type" value="Genomic_DNA"/>
</dbReference>
<keyword evidence="2 4" id="KW-0403">Intermediate filament</keyword>
<dbReference type="FunFam" id="1.20.5.500:FF:000001">
    <property type="entry name" value="Type II keratin 23"/>
    <property type="match status" value="1"/>
</dbReference>
<proteinExistence type="inferred from homology"/>
<gene>
    <name evidence="7" type="ORF">HGM15179_011461</name>
</gene>
<feature type="domain" description="IF rod" evidence="6">
    <location>
        <begin position="129"/>
        <end position="441"/>
    </location>
</feature>